<dbReference type="EMBL" id="BAABCY010000062">
    <property type="protein sequence ID" value="GAA3572353.1"/>
    <property type="molecule type" value="Genomic_DNA"/>
</dbReference>
<name>A0ABP6XTE9_9FLAO</name>
<dbReference type="Proteomes" id="UP001500954">
    <property type="component" value="Unassembled WGS sequence"/>
</dbReference>
<evidence type="ECO:0000313" key="3">
    <source>
        <dbReference type="Proteomes" id="UP001500954"/>
    </source>
</evidence>
<accession>A0ABP6XTE9</accession>
<gene>
    <name evidence="2" type="ORF">GCM10022395_22070</name>
</gene>
<keyword evidence="3" id="KW-1185">Reference proteome</keyword>
<protein>
    <submittedName>
        <fullName evidence="2">Uncharacterized protein</fullName>
    </submittedName>
</protein>
<keyword evidence="1" id="KW-0732">Signal</keyword>
<feature type="signal peptide" evidence="1">
    <location>
        <begin position="1"/>
        <end position="23"/>
    </location>
</feature>
<evidence type="ECO:0000313" key="2">
    <source>
        <dbReference type="EMBL" id="GAA3572353.1"/>
    </source>
</evidence>
<organism evidence="2 3">
    <name type="scientific">Snuella lapsa</name>
    <dbReference type="NCBI Taxonomy" id="870481"/>
    <lineage>
        <taxon>Bacteria</taxon>
        <taxon>Pseudomonadati</taxon>
        <taxon>Bacteroidota</taxon>
        <taxon>Flavobacteriia</taxon>
        <taxon>Flavobacteriales</taxon>
        <taxon>Flavobacteriaceae</taxon>
        <taxon>Snuella</taxon>
    </lineage>
</organism>
<proteinExistence type="predicted"/>
<comment type="caution">
    <text evidence="2">The sequence shown here is derived from an EMBL/GenBank/DDBJ whole genome shotgun (WGS) entry which is preliminary data.</text>
</comment>
<reference evidence="3" key="1">
    <citation type="journal article" date="2019" name="Int. J. Syst. Evol. Microbiol.">
        <title>The Global Catalogue of Microorganisms (GCM) 10K type strain sequencing project: providing services to taxonomists for standard genome sequencing and annotation.</title>
        <authorList>
            <consortium name="The Broad Institute Genomics Platform"/>
            <consortium name="The Broad Institute Genome Sequencing Center for Infectious Disease"/>
            <person name="Wu L."/>
            <person name="Ma J."/>
        </authorList>
    </citation>
    <scope>NUCLEOTIDE SEQUENCE [LARGE SCALE GENOMIC DNA]</scope>
    <source>
        <strain evidence="3">JCM 17111</strain>
    </source>
</reference>
<feature type="chain" id="PRO_5046928465" evidence="1">
    <location>
        <begin position="24"/>
        <end position="248"/>
    </location>
</feature>
<sequence length="248" mass="29123">MKTLKNALLIAFAFCLTLNISHAQKRYYIHVDNVKPSMVKDYENVAKDFVEACKKHKPQTTWLTSVTSNFKYMYVTPFEKFADLDAKPFADMAKAMGDDWANMFKRFDKCYDSHTDYIITLDEDLTYMPEGFSQTQEGMDNREYYFLYFTPQNETKLRDALKAIKDMFSNKNSKEHYRIYRSGFGNPESYFLVAISSKDDIDAAMTSKANAELLGEMRHEVFGNMMKYLYRFEEYKGEIRRDLAYSGE</sequence>
<dbReference type="RefSeq" id="WP_345006121.1">
    <property type="nucleotide sequence ID" value="NZ_BAABCY010000062.1"/>
</dbReference>
<evidence type="ECO:0000256" key="1">
    <source>
        <dbReference type="SAM" id="SignalP"/>
    </source>
</evidence>